<organism evidence="3 4">
    <name type="scientific">Klebsiella oxytoca</name>
    <dbReference type="NCBI Taxonomy" id="571"/>
    <lineage>
        <taxon>Bacteria</taxon>
        <taxon>Pseudomonadati</taxon>
        <taxon>Pseudomonadota</taxon>
        <taxon>Gammaproteobacteria</taxon>
        <taxon>Enterobacterales</taxon>
        <taxon>Enterobacteriaceae</taxon>
        <taxon>Klebsiella/Raoultella group</taxon>
        <taxon>Klebsiella</taxon>
    </lineage>
</organism>
<accession>A0A6B8N1Y5</accession>
<name>A0A6B8N1Y5_KLEOX</name>
<proteinExistence type="predicted"/>
<dbReference type="Gene3D" id="1.10.10.10">
    <property type="entry name" value="Winged helix-like DNA-binding domain superfamily/Winged helix DNA-binding domain"/>
    <property type="match status" value="1"/>
</dbReference>
<dbReference type="InterPro" id="IPR036388">
    <property type="entry name" value="WH-like_DNA-bd_sf"/>
</dbReference>
<dbReference type="InterPro" id="IPR001867">
    <property type="entry name" value="OmpR/PhoB-type_DNA-bd"/>
</dbReference>
<protein>
    <submittedName>
        <fullName evidence="3">CadC family transcriptional regulator</fullName>
    </submittedName>
</protein>
<dbReference type="GO" id="GO:0003677">
    <property type="term" value="F:DNA binding"/>
    <property type="evidence" value="ECO:0007669"/>
    <property type="project" value="UniProtKB-KW"/>
</dbReference>
<dbReference type="OrthoDB" id="6591689at2"/>
<dbReference type="Pfam" id="PF00486">
    <property type="entry name" value="Trans_reg_C"/>
    <property type="match status" value="1"/>
</dbReference>
<dbReference type="InterPro" id="IPR016032">
    <property type="entry name" value="Sig_transdc_resp-reg_C-effctor"/>
</dbReference>
<dbReference type="GO" id="GO:0000160">
    <property type="term" value="P:phosphorelay signal transduction system"/>
    <property type="evidence" value="ECO:0007669"/>
    <property type="project" value="InterPro"/>
</dbReference>
<evidence type="ECO:0000313" key="3">
    <source>
        <dbReference type="EMBL" id="QGN39610.1"/>
    </source>
</evidence>
<reference evidence="3 4" key="1">
    <citation type="submission" date="2019-11" db="EMBL/GenBank/DDBJ databases">
        <title>Isolation and Application of One Kind of P-Hydroxybenzoic Acid Degrading Bacterium in Mitigating Cropping Obstacle of Cucumber.</title>
        <authorList>
            <person name="Wu F."/>
            <person name="An Y."/>
        </authorList>
    </citation>
    <scope>NUCLEOTIDE SEQUENCE [LARGE SCALE GENOMIC DNA]</scope>
    <source>
        <strain evidence="3 4">P620</strain>
    </source>
</reference>
<dbReference type="EMBL" id="CP046115">
    <property type="protein sequence ID" value="QGN39610.1"/>
    <property type="molecule type" value="Genomic_DNA"/>
</dbReference>
<evidence type="ECO:0000259" key="2">
    <source>
        <dbReference type="Pfam" id="PF00486"/>
    </source>
</evidence>
<dbReference type="GO" id="GO:0006355">
    <property type="term" value="P:regulation of DNA-templated transcription"/>
    <property type="evidence" value="ECO:0007669"/>
    <property type="project" value="InterPro"/>
</dbReference>
<feature type="domain" description="OmpR/PhoB-type" evidence="2">
    <location>
        <begin position="51"/>
        <end position="126"/>
    </location>
</feature>
<gene>
    <name evidence="3" type="ORF">GJ746_20920</name>
</gene>
<dbReference type="AlphaFoldDB" id="A0A6B8N1Y5"/>
<sequence>MRLYRIISINHSWMQRLIMKIFGYLLGNETDGVLFFKEKHLLLPLNARYGPVRLRSTMSRLLLFLLEKGNIGLIRDEHIMKNVWEIHGLKASGPRLWQVVNDLKNKLAKVGVDNNFIMRVEGRGYLINNLYVESIYIRAAWVMLDNFMLESQNITSFKLVKE</sequence>
<dbReference type="SUPFAM" id="SSF46894">
    <property type="entry name" value="C-terminal effector domain of the bipartite response regulators"/>
    <property type="match status" value="1"/>
</dbReference>
<keyword evidence="1" id="KW-0238">DNA-binding</keyword>
<dbReference type="Proteomes" id="UP000427108">
    <property type="component" value="Chromosome"/>
</dbReference>
<evidence type="ECO:0000256" key="1">
    <source>
        <dbReference type="ARBA" id="ARBA00023125"/>
    </source>
</evidence>
<evidence type="ECO:0000313" key="4">
    <source>
        <dbReference type="Proteomes" id="UP000427108"/>
    </source>
</evidence>